<proteinExistence type="predicted"/>
<gene>
    <name evidence="1" type="ORF">LCGC14_2453580</name>
</gene>
<accession>A0A0F9BFD2</accession>
<sequence>MASKDIMADGKKSDPITVYPKGVGGSPELFEDVQSWRLGYNGILIIELPGETGIFAPEVWNRINIVA</sequence>
<protein>
    <submittedName>
        <fullName evidence="1">Uncharacterized protein</fullName>
    </submittedName>
</protein>
<name>A0A0F9BFD2_9ZZZZ</name>
<dbReference type="AlphaFoldDB" id="A0A0F9BFD2"/>
<comment type="caution">
    <text evidence="1">The sequence shown here is derived from an EMBL/GenBank/DDBJ whole genome shotgun (WGS) entry which is preliminary data.</text>
</comment>
<dbReference type="EMBL" id="LAZR01038027">
    <property type="protein sequence ID" value="KKL20624.1"/>
    <property type="molecule type" value="Genomic_DNA"/>
</dbReference>
<reference evidence="1" key="1">
    <citation type="journal article" date="2015" name="Nature">
        <title>Complex archaea that bridge the gap between prokaryotes and eukaryotes.</title>
        <authorList>
            <person name="Spang A."/>
            <person name="Saw J.H."/>
            <person name="Jorgensen S.L."/>
            <person name="Zaremba-Niedzwiedzka K."/>
            <person name="Martijn J."/>
            <person name="Lind A.E."/>
            <person name="van Eijk R."/>
            <person name="Schleper C."/>
            <person name="Guy L."/>
            <person name="Ettema T.J."/>
        </authorList>
    </citation>
    <scope>NUCLEOTIDE SEQUENCE</scope>
</reference>
<organism evidence="1">
    <name type="scientific">marine sediment metagenome</name>
    <dbReference type="NCBI Taxonomy" id="412755"/>
    <lineage>
        <taxon>unclassified sequences</taxon>
        <taxon>metagenomes</taxon>
        <taxon>ecological metagenomes</taxon>
    </lineage>
</organism>
<evidence type="ECO:0000313" key="1">
    <source>
        <dbReference type="EMBL" id="KKL20624.1"/>
    </source>
</evidence>